<dbReference type="Pfam" id="PF10409">
    <property type="entry name" value="PTEN_C2"/>
    <property type="match status" value="1"/>
</dbReference>
<accession>A0A7R9YEV9</accession>
<protein>
    <recommendedName>
        <fullName evidence="1">C2 tensin-type domain-containing protein</fullName>
    </recommendedName>
</protein>
<dbReference type="PROSITE" id="PS51182">
    <property type="entry name" value="C2_TENSIN"/>
    <property type="match status" value="1"/>
</dbReference>
<dbReference type="InterPro" id="IPR014020">
    <property type="entry name" value="Tensin_C2-dom"/>
</dbReference>
<evidence type="ECO:0000313" key="2">
    <source>
        <dbReference type="EMBL" id="CAD8262425.1"/>
    </source>
</evidence>
<dbReference type="AlphaFoldDB" id="A0A7R9YEV9"/>
<gene>
    <name evidence="2" type="ORF">PPYR1160_LOCUS11927</name>
</gene>
<name>A0A7R9YEV9_9STRA</name>
<dbReference type="EMBL" id="HBEA01015628">
    <property type="protein sequence ID" value="CAD8262425.1"/>
    <property type="molecule type" value="Transcribed_RNA"/>
</dbReference>
<proteinExistence type="predicted"/>
<feature type="domain" description="C2 tensin-type" evidence="1">
    <location>
        <begin position="1"/>
        <end position="117"/>
    </location>
</feature>
<dbReference type="Gene3D" id="2.60.40.1110">
    <property type="match status" value="1"/>
</dbReference>
<reference evidence="2" key="1">
    <citation type="submission" date="2021-01" db="EMBL/GenBank/DDBJ databases">
        <authorList>
            <person name="Corre E."/>
            <person name="Pelletier E."/>
            <person name="Niang G."/>
            <person name="Scheremetjew M."/>
            <person name="Finn R."/>
            <person name="Kale V."/>
            <person name="Holt S."/>
            <person name="Cochrane G."/>
            <person name="Meng A."/>
            <person name="Brown T."/>
            <person name="Cohen L."/>
        </authorList>
    </citation>
    <scope>NUCLEOTIDE SEQUENCE</scope>
    <source>
        <strain evidence="2">CCMP2078</strain>
    </source>
</reference>
<dbReference type="SUPFAM" id="SSF49562">
    <property type="entry name" value="C2 domain (Calcium/lipid-binding domain, CaLB)"/>
    <property type="match status" value="1"/>
</dbReference>
<evidence type="ECO:0000259" key="1">
    <source>
        <dbReference type="PROSITE" id="PS51182"/>
    </source>
</evidence>
<dbReference type="SMART" id="SM01326">
    <property type="entry name" value="PTEN_C2"/>
    <property type="match status" value="1"/>
</dbReference>
<sequence>MSPMGPPGTQEGRSWKEKTVWSQWAATGSTIQAESKDTEEIVLDLADYDIQIHGNIKVAIFERDRMRNKKIGAVWFHTAFVETNYLKFDRSQIDKLCKAPDTNVPKDFTIELFLHRVADDKDFRERMSMVAVDQPEHDIEEDHIELAEDLDEELRSAGIAVHELTSETLSELERRLSIKGMPMGDQE</sequence>
<dbReference type="InterPro" id="IPR035892">
    <property type="entry name" value="C2_domain_sf"/>
</dbReference>
<organism evidence="2">
    <name type="scientific">Pinguiococcus pyrenoidosus</name>
    <dbReference type="NCBI Taxonomy" id="172671"/>
    <lineage>
        <taxon>Eukaryota</taxon>
        <taxon>Sar</taxon>
        <taxon>Stramenopiles</taxon>
        <taxon>Ochrophyta</taxon>
        <taxon>Pinguiophyceae</taxon>
        <taxon>Pinguiochrysidales</taxon>
        <taxon>Pinguiochrysidaceae</taxon>
        <taxon>Pinguiococcus</taxon>
    </lineage>
</organism>